<dbReference type="SUPFAM" id="SSF51735">
    <property type="entry name" value="NAD(P)-binding Rossmann-fold domains"/>
    <property type="match status" value="1"/>
</dbReference>
<evidence type="ECO:0000256" key="3">
    <source>
        <dbReference type="ARBA" id="ARBA00022857"/>
    </source>
</evidence>
<dbReference type="GO" id="GO:0019632">
    <property type="term" value="P:shikimate metabolic process"/>
    <property type="evidence" value="ECO:0007669"/>
    <property type="project" value="InterPro"/>
</dbReference>
<dbReference type="EC" id="1.1.1.25" evidence="1"/>
<dbReference type="Gene3D" id="3.40.50.720">
    <property type="entry name" value="NAD(P)-binding Rossmann-like Domain"/>
    <property type="match status" value="1"/>
</dbReference>
<dbReference type="GO" id="GO:0009073">
    <property type="term" value="P:aromatic amino acid family biosynthetic process"/>
    <property type="evidence" value="ECO:0007669"/>
    <property type="project" value="UniProtKB-KW"/>
</dbReference>
<evidence type="ECO:0000256" key="1">
    <source>
        <dbReference type="ARBA" id="ARBA00012962"/>
    </source>
</evidence>
<evidence type="ECO:0000313" key="8">
    <source>
        <dbReference type="EMBL" id="CAB5006001.1"/>
    </source>
</evidence>
<dbReference type="SUPFAM" id="SSF53223">
    <property type="entry name" value="Aminoacid dehydrogenase-like, N-terminal domain"/>
    <property type="match status" value="1"/>
</dbReference>
<evidence type="ECO:0000256" key="2">
    <source>
        <dbReference type="ARBA" id="ARBA00022605"/>
    </source>
</evidence>
<keyword evidence="5" id="KW-0057">Aromatic amino acid biosynthesis</keyword>
<name>A0A6J7PLW7_9ZZZZ</name>
<dbReference type="InterPro" id="IPR013708">
    <property type="entry name" value="Shikimate_DH-bd_N"/>
</dbReference>
<dbReference type="CDD" id="cd01065">
    <property type="entry name" value="NAD_bind_Shikimate_DH"/>
    <property type="match status" value="1"/>
</dbReference>
<evidence type="ECO:0000259" key="6">
    <source>
        <dbReference type="Pfam" id="PF01488"/>
    </source>
</evidence>
<evidence type="ECO:0000256" key="5">
    <source>
        <dbReference type="ARBA" id="ARBA00023141"/>
    </source>
</evidence>
<evidence type="ECO:0000259" key="7">
    <source>
        <dbReference type="Pfam" id="PF08501"/>
    </source>
</evidence>
<dbReference type="PANTHER" id="PTHR21089">
    <property type="entry name" value="SHIKIMATE DEHYDROGENASE"/>
    <property type="match status" value="1"/>
</dbReference>
<dbReference type="NCBIfam" id="TIGR00507">
    <property type="entry name" value="aroE"/>
    <property type="match status" value="1"/>
</dbReference>
<dbReference type="GO" id="GO:0050661">
    <property type="term" value="F:NADP binding"/>
    <property type="evidence" value="ECO:0007669"/>
    <property type="project" value="InterPro"/>
</dbReference>
<dbReference type="PANTHER" id="PTHR21089:SF1">
    <property type="entry name" value="BIFUNCTIONAL 3-DEHYDROQUINATE DEHYDRATASE_SHIKIMATE DEHYDROGENASE, CHLOROPLASTIC"/>
    <property type="match status" value="1"/>
</dbReference>
<dbReference type="InterPro" id="IPR011342">
    <property type="entry name" value="Shikimate_DH"/>
</dbReference>
<protein>
    <recommendedName>
        <fullName evidence="1">shikimate dehydrogenase (NADP(+))</fullName>
        <ecNumber evidence="1">1.1.1.25</ecNumber>
    </recommendedName>
</protein>
<keyword evidence="4" id="KW-0560">Oxidoreductase</keyword>
<gene>
    <name evidence="8" type="ORF">UFOPK4098_00018</name>
    <name evidence="9" type="ORF">UFOPK4347_00526</name>
</gene>
<feature type="domain" description="Shikimate dehydrogenase substrate binding N-terminal" evidence="7">
    <location>
        <begin position="19"/>
        <end position="101"/>
    </location>
</feature>
<dbReference type="Gene3D" id="3.40.50.10860">
    <property type="entry name" value="Leucine Dehydrogenase, chain A, domain 1"/>
    <property type="match status" value="1"/>
</dbReference>
<dbReference type="UniPathway" id="UPA00053">
    <property type="reaction ID" value="UER00087"/>
</dbReference>
<evidence type="ECO:0000256" key="4">
    <source>
        <dbReference type="ARBA" id="ARBA00023002"/>
    </source>
</evidence>
<dbReference type="InterPro" id="IPR036291">
    <property type="entry name" value="NAD(P)-bd_dom_sf"/>
</dbReference>
<dbReference type="HAMAP" id="MF_00222">
    <property type="entry name" value="Shikimate_DH_AroE"/>
    <property type="match status" value="1"/>
</dbReference>
<dbReference type="InterPro" id="IPR046346">
    <property type="entry name" value="Aminoacid_DH-like_N_sf"/>
</dbReference>
<dbReference type="EMBL" id="CAFBPN010000001">
    <property type="protein sequence ID" value="CAB5006001.1"/>
    <property type="molecule type" value="Genomic_DNA"/>
</dbReference>
<sequence length="288" mass="30671">MNRGESALSLHHSARVACVLGQPVAHSLSPAIHNDCFEHIALNARYFSCDVSPKNLESMVHSLQSQNFLGASVTMPHKEAVLALCDTVSPRARALASVNTLVPQDDGTLHGDSTDGAGCVDALIHHGVLLQGKSIIVVGAGATARACVEALAQTEVSRIGVVNRSEERAIQAIQLAGGKGYVAQTSQIPDADVIIHTTPVGLKQDAPGGESPLPISVLRSHHVVLDAVYQPLETQLLCDARSVGAQVIDGLWMLVYQAKAQQLLWTGTNPDPLRMRFAAERELARRGR</sequence>
<dbReference type="GO" id="GO:0004764">
    <property type="term" value="F:shikimate 3-dehydrogenase (NADP+) activity"/>
    <property type="evidence" value="ECO:0007669"/>
    <property type="project" value="UniProtKB-EC"/>
</dbReference>
<dbReference type="InterPro" id="IPR006151">
    <property type="entry name" value="Shikm_DH/Glu-tRNA_Rdtase"/>
</dbReference>
<evidence type="ECO:0000313" key="9">
    <source>
        <dbReference type="EMBL" id="CAB5062879.1"/>
    </source>
</evidence>
<accession>A0A6J7PLW7</accession>
<keyword evidence="3" id="KW-0521">NADP</keyword>
<dbReference type="Pfam" id="PF08501">
    <property type="entry name" value="Shikimate_dh_N"/>
    <property type="match status" value="1"/>
</dbReference>
<proteinExistence type="inferred from homology"/>
<dbReference type="AlphaFoldDB" id="A0A6J7PLW7"/>
<dbReference type="EMBL" id="CAFBQU010000009">
    <property type="protein sequence ID" value="CAB5062879.1"/>
    <property type="molecule type" value="Genomic_DNA"/>
</dbReference>
<feature type="domain" description="Quinate/shikimate 5-dehydrogenase/glutamyl-tRNA reductase" evidence="6">
    <location>
        <begin position="130"/>
        <end position="198"/>
    </location>
</feature>
<organism evidence="8">
    <name type="scientific">freshwater metagenome</name>
    <dbReference type="NCBI Taxonomy" id="449393"/>
    <lineage>
        <taxon>unclassified sequences</taxon>
        <taxon>metagenomes</taxon>
        <taxon>ecological metagenomes</taxon>
    </lineage>
</organism>
<keyword evidence="2" id="KW-0028">Amino-acid biosynthesis</keyword>
<dbReference type="Pfam" id="PF01488">
    <property type="entry name" value="Shikimate_DH"/>
    <property type="match status" value="1"/>
</dbReference>
<dbReference type="GO" id="GO:0008652">
    <property type="term" value="P:amino acid biosynthetic process"/>
    <property type="evidence" value="ECO:0007669"/>
    <property type="project" value="UniProtKB-KW"/>
</dbReference>
<reference evidence="8" key="1">
    <citation type="submission" date="2020-05" db="EMBL/GenBank/DDBJ databases">
        <authorList>
            <person name="Chiriac C."/>
            <person name="Salcher M."/>
            <person name="Ghai R."/>
            <person name="Kavagutti S V."/>
        </authorList>
    </citation>
    <scope>NUCLEOTIDE SEQUENCE</scope>
</reference>
<dbReference type="InterPro" id="IPR022893">
    <property type="entry name" value="Shikimate_DH_fam"/>
</dbReference>
<dbReference type="GO" id="GO:0009423">
    <property type="term" value="P:chorismate biosynthetic process"/>
    <property type="evidence" value="ECO:0007669"/>
    <property type="project" value="UniProtKB-UniPathway"/>
</dbReference>